<sequence length="28" mass="3143">MPSETLECISGQKHITSSVGRQSSWKHK</sequence>
<proteinExistence type="predicted"/>
<organism evidence="2">
    <name type="scientific">Rhizophora mucronata</name>
    <name type="common">Asiatic mangrove</name>
    <dbReference type="NCBI Taxonomy" id="61149"/>
    <lineage>
        <taxon>Eukaryota</taxon>
        <taxon>Viridiplantae</taxon>
        <taxon>Streptophyta</taxon>
        <taxon>Embryophyta</taxon>
        <taxon>Tracheophyta</taxon>
        <taxon>Spermatophyta</taxon>
        <taxon>Magnoliopsida</taxon>
        <taxon>eudicotyledons</taxon>
        <taxon>Gunneridae</taxon>
        <taxon>Pentapetalae</taxon>
        <taxon>rosids</taxon>
        <taxon>fabids</taxon>
        <taxon>Malpighiales</taxon>
        <taxon>Rhizophoraceae</taxon>
        <taxon>Rhizophora</taxon>
    </lineage>
</organism>
<feature type="compositionally biased region" description="Polar residues" evidence="1">
    <location>
        <begin position="13"/>
        <end position="28"/>
    </location>
</feature>
<name>A0A2P2PJF4_RHIMU</name>
<protein>
    <submittedName>
        <fullName evidence="2">Uncharacterized protein</fullName>
    </submittedName>
</protein>
<feature type="region of interest" description="Disordered" evidence="1">
    <location>
        <begin position="1"/>
        <end position="28"/>
    </location>
</feature>
<reference evidence="2" key="1">
    <citation type="submission" date="2018-02" db="EMBL/GenBank/DDBJ databases">
        <title>Rhizophora mucronata_Transcriptome.</title>
        <authorList>
            <person name="Meera S.P."/>
            <person name="Sreeshan A."/>
            <person name="Augustine A."/>
        </authorList>
    </citation>
    <scope>NUCLEOTIDE SEQUENCE</scope>
    <source>
        <tissue evidence="2">Leaf</tissue>
    </source>
</reference>
<accession>A0A2P2PJF4</accession>
<evidence type="ECO:0000256" key="1">
    <source>
        <dbReference type="SAM" id="MobiDB-lite"/>
    </source>
</evidence>
<dbReference type="EMBL" id="GGEC01074341">
    <property type="protein sequence ID" value="MBX54825.1"/>
    <property type="molecule type" value="Transcribed_RNA"/>
</dbReference>
<evidence type="ECO:0000313" key="2">
    <source>
        <dbReference type="EMBL" id="MBX54825.1"/>
    </source>
</evidence>
<dbReference type="AlphaFoldDB" id="A0A2P2PJF4"/>